<comment type="catalytic activity">
    <reaction evidence="6">
        <text>L-glutamate + NAD(+) + H2O = 2-oxoglutarate + NH4(+) + NADH + H(+)</text>
        <dbReference type="Rhea" id="RHEA:15133"/>
        <dbReference type="ChEBI" id="CHEBI:15377"/>
        <dbReference type="ChEBI" id="CHEBI:15378"/>
        <dbReference type="ChEBI" id="CHEBI:16810"/>
        <dbReference type="ChEBI" id="CHEBI:28938"/>
        <dbReference type="ChEBI" id="CHEBI:29985"/>
        <dbReference type="ChEBI" id="CHEBI:57540"/>
        <dbReference type="ChEBI" id="CHEBI:57945"/>
        <dbReference type="EC" id="1.4.1.3"/>
    </reaction>
</comment>
<dbReference type="Pfam" id="PF02812">
    <property type="entry name" value="ELFV_dehydrog_N"/>
    <property type="match status" value="1"/>
</dbReference>
<dbReference type="FunFam" id="3.40.50.10860:FF:000003">
    <property type="entry name" value="Glutamate dehydrogenase"/>
    <property type="match status" value="1"/>
</dbReference>
<reference evidence="10 11" key="1">
    <citation type="submission" date="2016-07" db="EMBL/GenBank/DDBJ databases">
        <title>Pervasive Adenine N6-methylation of Active Genes in Fungi.</title>
        <authorList>
            <consortium name="DOE Joint Genome Institute"/>
            <person name="Mondo S.J."/>
            <person name="Dannebaum R.O."/>
            <person name="Kuo R.C."/>
            <person name="Labutti K."/>
            <person name="Haridas S."/>
            <person name="Kuo A."/>
            <person name="Salamov A."/>
            <person name="Ahrendt S.R."/>
            <person name="Lipzen A."/>
            <person name="Sullivan W."/>
            <person name="Andreopoulos W.B."/>
            <person name="Clum A."/>
            <person name="Lindquist E."/>
            <person name="Daum C."/>
            <person name="Ramamoorthy G.K."/>
            <person name="Gryganskyi A."/>
            <person name="Culley D."/>
            <person name="Magnuson J.K."/>
            <person name="James T.Y."/>
            <person name="O'Malley M.A."/>
            <person name="Stajich J.E."/>
            <person name="Spatafora J.W."/>
            <person name="Visel A."/>
            <person name="Grigoriev I.V."/>
        </authorList>
    </citation>
    <scope>NUCLEOTIDE SEQUENCE [LARGE SCALE GENOMIC DNA]</scope>
    <source>
        <strain evidence="10 11">CBS 931.73</strain>
    </source>
</reference>
<accession>A0A1Y1YHG5</accession>
<comment type="similarity">
    <text evidence="2 8">Belongs to the Glu/Leu/Phe/Val dehydrogenases family.</text>
</comment>
<dbReference type="AlphaFoldDB" id="A0A1Y1YHG5"/>
<dbReference type="PANTHER" id="PTHR11606:SF13">
    <property type="entry name" value="GLUTAMATE DEHYDROGENASE 1, MITOCHONDRIAL"/>
    <property type="match status" value="1"/>
</dbReference>
<name>A0A1Y1YHG5_9FUNG</name>
<protein>
    <recommendedName>
        <fullName evidence="3">glutamate dehydrogenase [NAD(P)(+)]</fullName>
        <ecNumber evidence="3">1.4.1.3</ecNumber>
    </recommendedName>
</protein>
<keyword evidence="4 8" id="KW-0560">Oxidoreductase</keyword>
<keyword evidence="11" id="KW-1185">Reference proteome</keyword>
<dbReference type="InterPro" id="IPR033922">
    <property type="entry name" value="NAD_bind_Glu_DH"/>
</dbReference>
<dbReference type="GO" id="GO:0004352">
    <property type="term" value="F:glutamate dehydrogenase (NAD+) activity"/>
    <property type="evidence" value="ECO:0007669"/>
    <property type="project" value="TreeGrafter"/>
</dbReference>
<dbReference type="InterPro" id="IPR036291">
    <property type="entry name" value="NAD(P)-bd_dom_sf"/>
</dbReference>
<keyword evidence="5" id="KW-0496">Mitochondrion</keyword>
<dbReference type="GO" id="GO:0006538">
    <property type="term" value="P:L-glutamate catabolic process"/>
    <property type="evidence" value="ECO:0007669"/>
    <property type="project" value="TreeGrafter"/>
</dbReference>
<dbReference type="Gene3D" id="3.40.50.10860">
    <property type="entry name" value="Leucine Dehydrogenase, chain A, domain 1"/>
    <property type="match status" value="1"/>
</dbReference>
<dbReference type="PROSITE" id="PS00074">
    <property type="entry name" value="GLFV_DEHYDROGENASE"/>
    <property type="match status" value="1"/>
</dbReference>
<feature type="domain" description="Glutamate/phenylalanine/leucine/valine/L-tryptophan dehydrogenase C-terminal" evidence="9">
    <location>
        <begin position="193"/>
        <end position="473"/>
    </location>
</feature>
<dbReference type="SMART" id="SM00839">
    <property type="entry name" value="ELFV_dehydrog"/>
    <property type="match status" value="1"/>
</dbReference>
<comment type="subcellular location">
    <subcellularLocation>
        <location evidence="1">Mitochondrion</location>
    </subcellularLocation>
</comment>
<evidence type="ECO:0000259" key="9">
    <source>
        <dbReference type="SMART" id="SM00839"/>
    </source>
</evidence>
<comment type="caution">
    <text evidence="10">The sequence shown here is derived from an EMBL/GenBank/DDBJ whole genome shotgun (WGS) entry which is preliminary data.</text>
</comment>
<dbReference type="SUPFAM" id="SSF53223">
    <property type="entry name" value="Aminoacid dehydrogenase-like, N-terminal domain"/>
    <property type="match status" value="1"/>
</dbReference>
<dbReference type="PANTHER" id="PTHR11606">
    <property type="entry name" value="GLUTAMATE DEHYDROGENASE"/>
    <property type="match status" value="1"/>
</dbReference>
<dbReference type="InterPro" id="IPR006095">
    <property type="entry name" value="Glu/Leu/Phe/Val/Trp_DH"/>
</dbReference>
<dbReference type="Pfam" id="PF00208">
    <property type="entry name" value="ELFV_dehydrog"/>
    <property type="match status" value="1"/>
</dbReference>
<evidence type="ECO:0000256" key="7">
    <source>
        <dbReference type="ARBA" id="ARBA00048577"/>
    </source>
</evidence>
<organism evidence="10 11">
    <name type="scientific">Basidiobolus meristosporus CBS 931.73</name>
    <dbReference type="NCBI Taxonomy" id="1314790"/>
    <lineage>
        <taxon>Eukaryota</taxon>
        <taxon>Fungi</taxon>
        <taxon>Fungi incertae sedis</taxon>
        <taxon>Zoopagomycota</taxon>
        <taxon>Entomophthoromycotina</taxon>
        <taxon>Basidiobolomycetes</taxon>
        <taxon>Basidiobolales</taxon>
        <taxon>Basidiobolaceae</taxon>
        <taxon>Basidiobolus</taxon>
    </lineage>
</organism>
<evidence type="ECO:0000256" key="8">
    <source>
        <dbReference type="RuleBase" id="RU004417"/>
    </source>
</evidence>
<evidence type="ECO:0000256" key="1">
    <source>
        <dbReference type="ARBA" id="ARBA00004173"/>
    </source>
</evidence>
<evidence type="ECO:0000256" key="5">
    <source>
        <dbReference type="ARBA" id="ARBA00023128"/>
    </source>
</evidence>
<dbReference type="InterPro" id="IPR046346">
    <property type="entry name" value="Aminoacid_DH-like_N_sf"/>
</dbReference>
<evidence type="ECO:0000256" key="4">
    <source>
        <dbReference type="ARBA" id="ARBA00023002"/>
    </source>
</evidence>
<dbReference type="InParanoid" id="A0A1Y1YHG5"/>
<proteinExistence type="inferred from homology"/>
<dbReference type="EC" id="1.4.1.3" evidence="3"/>
<dbReference type="STRING" id="1314790.A0A1Y1YHG5"/>
<sequence length="562" mass="61247">MLTLPAKRVNPLSSAVLSSSSTKLPLVSGVKPETLAAIKRVDAVLSVTFPIELENGKTEIVRGYRAQHSHHRLPVKGGIRYADEVDMQEVEALASLMTYKCAVVDVPFGGAKGGVAINPKKYSTRELERITRRFALELCQKNFIGPGIDVPAPDVGTGGREMSWIMDTYRQFNPTDINSAGCITGKPVNQGGVRGRTEATGLGVYYGVREFLKYDEVQKQTGLTGDIEGKRVVIQGFGNVGYWAAKFFEANGAKIVGVADQDCGIYNEQGINIDELQEYKSANGILGGYSNGTIVPESIKLIEAECDVLIPAALERQIGLKNVNRIKAKVIGEGANGPITPAAHDILVKNGRVVVPDLLLNAGGVCVSYFEWLKNISHIRFGRMNKKWDEQGKAQLLSLVEENAGRKLTVTERQQVIHGAEEHELVYSGLEDTMIKACEETRVTANEFGNIDYRTAAIANAIRKIAAVSEGSGSLFTNRGKRVVIQGFGNVGYWAAKFFEANWSQDCINIDELQEYKSAKGVLANEFGNIDYRTAAIANAIRKIVTVSKGSDSLHHPRISLL</sequence>
<comment type="catalytic activity">
    <reaction evidence="7">
        <text>L-glutamate + NADP(+) + H2O = 2-oxoglutarate + NH4(+) + NADPH + H(+)</text>
        <dbReference type="Rhea" id="RHEA:11612"/>
        <dbReference type="ChEBI" id="CHEBI:15377"/>
        <dbReference type="ChEBI" id="CHEBI:15378"/>
        <dbReference type="ChEBI" id="CHEBI:16810"/>
        <dbReference type="ChEBI" id="CHEBI:28938"/>
        <dbReference type="ChEBI" id="CHEBI:29985"/>
        <dbReference type="ChEBI" id="CHEBI:57783"/>
        <dbReference type="ChEBI" id="CHEBI:58349"/>
        <dbReference type="EC" id="1.4.1.3"/>
    </reaction>
</comment>
<dbReference type="Gene3D" id="3.40.50.720">
    <property type="entry name" value="NAD(P)-binding Rossmann-like Domain"/>
    <property type="match status" value="1"/>
</dbReference>
<dbReference type="CDD" id="cd01076">
    <property type="entry name" value="NAD_bind_1_Glu_DH"/>
    <property type="match status" value="1"/>
</dbReference>
<dbReference type="Proteomes" id="UP000193498">
    <property type="component" value="Unassembled WGS sequence"/>
</dbReference>
<evidence type="ECO:0000256" key="6">
    <source>
        <dbReference type="ARBA" id="ARBA00047867"/>
    </source>
</evidence>
<evidence type="ECO:0000256" key="3">
    <source>
        <dbReference type="ARBA" id="ARBA00012889"/>
    </source>
</evidence>
<dbReference type="PRINTS" id="PR00082">
    <property type="entry name" value="GLFDHDRGNASE"/>
</dbReference>
<dbReference type="InterPro" id="IPR006097">
    <property type="entry name" value="Glu/Leu/Phe/Val/Trp_DH_dimer"/>
</dbReference>
<dbReference type="GO" id="GO:0005739">
    <property type="term" value="C:mitochondrion"/>
    <property type="evidence" value="ECO:0007669"/>
    <property type="project" value="UniProtKB-SubCell"/>
</dbReference>
<dbReference type="OrthoDB" id="6718861at2759"/>
<dbReference type="EMBL" id="MCFE01000132">
    <property type="protein sequence ID" value="ORX97480.1"/>
    <property type="molecule type" value="Genomic_DNA"/>
</dbReference>
<evidence type="ECO:0000256" key="2">
    <source>
        <dbReference type="ARBA" id="ARBA00006382"/>
    </source>
</evidence>
<dbReference type="InterPro" id="IPR033524">
    <property type="entry name" value="Glu/Leu/Phe/Val_DH_AS"/>
</dbReference>
<dbReference type="FunCoup" id="A0A1Y1YHG5">
    <property type="interactions" value="503"/>
</dbReference>
<evidence type="ECO:0000313" key="10">
    <source>
        <dbReference type="EMBL" id="ORX97480.1"/>
    </source>
</evidence>
<dbReference type="FunFam" id="3.40.50.720:FF:000100">
    <property type="entry name" value="Glutamate dehydrogenase 1, mitochondrial"/>
    <property type="match status" value="1"/>
</dbReference>
<dbReference type="InterPro" id="IPR006096">
    <property type="entry name" value="Glu/Leu/Phe/Val/Trp_DH_C"/>
</dbReference>
<dbReference type="SUPFAM" id="SSF51735">
    <property type="entry name" value="NAD(P)-binding Rossmann-fold domains"/>
    <property type="match status" value="2"/>
</dbReference>
<evidence type="ECO:0000313" key="11">
    <source>
        <dbReference type="Proteomes" id="UP000193498"/>
    </source>
</evidence>
<gene>
    <name evidence="10" type="ORF">K493DRAFT_350052</name>
</gene>